<proteinExistence type="predicted"/>
<evidence type="ECO:0000313" key="1">
    <source>
        <dbReference type="EMBL" id="KKK50245.1"/>
    </source>
</evidence>
<dbReference type="EMBL" id="LAZR01068116">
    <property type="protein sequence ID" value="KKK50245.1"/>
    <property type="molecule type" value="Genomic_DNA"/>
</dbReference>
<accession>A0A0F8WPK3</accession>
<protein>
    <submittedName>
        <fullName evidence="1">Uncharacterized protein</fullName>
    </submittedName>
</protein>
<name>A0A0F8WPK3_9ZZZZ</name>
<comment type="caution">
    <text evidence="1">The sequence shown here is derived from an EMBL/GenBank/DDBJ whole genome shotgun (WGS) entry which is preliminary data.</text>
</comment>
<reference evidence="1" key="1">
    <citation type="journal article" date="2015" name="Nature">
        <title>Complex archaea that bridge the gap between prokaryotes and eukaryotes.</title>
        <authorList>
            <person name="Spang A."/>
            <person name="Saw J.H."/>
            <person name="Jorgensen S.L."/>
            <person name="Zaremba-Niedzwiedzka K."/>
            <person name="Martijn J."/>
            <person name="Lind A.E."/>
            <person name="van Eijk R."/>
            <person name="Schleper C."/>
            <person name="Guy L."/>
            <person name="Ettema T.J."/>
        </authorList>
    </citation>
    <scope>NUCLEOTIDE SEQUENCE</scope>
</reference>
<sequence>MVLKFTDSEITVIKVWAENNIHGGHWGDGDFFIPEEEIILQKLDNVKNGKININEFETGIILTWSESLRGVYTMEDESAIRKLKEAVKQDD</sequence>
<gene>
    <name evidence="1" type="ORF">LCGC14_3126940</name>
</gene>
<dbReference type="AlphaFoldDB" id="A0A0F8WPK3"/>
<organism evidence="1">
    <name type="scientific">marine sediment metagenome</name>
    <dbReference type="NCBI Taxonomy" id="412755"/>
    <lineage>
        <taxon>unclassified sequences</taxon>
        <taxon>metagenomes</taxon>
        <taxon>ecological metagenomes</taxon>
    </lineage>
</organism>